<evidence type="ECO:0008006" key="3">
    <source>
        <dbReference type="Google" id="ProtNLM"/>
    </source>
</evidence>
<keyword evidence="2" id="KW-1185">Reference proteome</keyword>
<accession>A0ABP3UVJ4</accession>
<organism evidence="1 2">
    <name type="scientific">Gaetbulibacter jejuensis</name>
    <dbReference type="NCBI Taxonomy" id="584607"/>
    <lineage>
        <taxon>Bacteria</taxon>
        <taxon>Pseudomonadati</taxon>
        <taxon>Bacteroidota</taxon>
        <taxon>Flavobacteriia</taxon>
        <taxon>Flavobacteriales</taxon>
        <taxon>Flavobacteriaceae</taxon>
        <taxon>Gaetbulibacter</taxon>
    </lineage>
</organism>
<comment type="caution">
    <text evidence="1">The sequence shown here is derived from an EMBL/GenBank/DDBJ whole genome shotgun (WGS) entry which is preliminary data.</text>
</comment>
<protein>
    <recommendedName>
        <fullName evidence="3">RNA ligase</fullName>
    </recommendedName>
</protein>
<gene>
    <name evidence="1" type="ORF">GCM10009431_14500</name>
</gene>
<evidence type="ECO:0000313" key="1">
    <source>
        <dbReference type="EMBL" id="GAA0742472.1"/>
    </source>
</evidence>
<reference evidence="2" key="1">
    <citation type="journal article" date="2019" name="Int. J. Syst. Evol. Microbiol.">
        <title>The Global Catalogue of Microorganisms (GCM) 10K type strain sequencing project: providing services to taxonomists for standard genome sequencing and annotation.</title>
        <authorList>
            <consortium name="The Broad Institute Genomics Platform"/>
            <consortium name="The Broad Institute Genome Sequencing Center for Infectious Disease"/>
            <person name="Wu L."/>
            <person name="Ma J."/>
        </authorList>
    </citation>
    <scope>NUCLEOTIDE SEQUENCE [LARGE SCALE GENOMIC DNA]</scope>
    <source>
        <strain evidence="2">JCM 15976</strain>
    </source>
</reference>
<name>A0ABP3UVJ4_9FLAO</name>
<dbReference type="RefSeq" id="WP_370450272.1">
    <property type="nucleotide sequence ID" value="NZ_BAAAGF010000002.1"/>
</dbReference>
<dbReference type="Proteomes" id="UP001500736">
    <property type="component" value="Unassembled WGS sequence"/>
</dbReference>
<proteinExistence type="predicted"/>
<dbReference type="EMBL" id="BAAAGF010000002">
    <property type="protein sequence ID" value="GAA0742472.1"/>
    <property type="molecule type" value="Genomic_DNA"/>
</dbReference>
<evidence type="ECO:0000313" key="2">
    <source>
        <dbReference type="Proteomes" id="UP001500736"/>
    </source>
</evidence>
<sequence length="358" mass="42899">MILNAMDDLKISKKKPSYPINSKLHNYLQDYNRNIRLPIFYEDLLRFQGSVVVYDKNDEDTLWIRVYYNEFEREEIDLSLKRVYSILISDGNESIFKYLSVDAIDFCTFGNSKPFRVKIRNILNDNYTYFYVKKADASRVYGLEFEHMLSPYNLNFLVYKNTLIEEHIAGIPGDEFIKNMLPECTASEKSQIAKEFVKFNERCMIRLLGDMRSYNYVIVPTHDFDHVVFKIRAIDFDQQSYEGKFNVYRPQFFKENFKMVELVREKIQKESIEQYKIEERSIVARRMISYHDRIVELLDCMQDDTISIPEHIKLLREQIYDYTLDIEFKKSKTMGDIMKNALAFVKRNYQGMNMKNFF</sequence>